<dbReference type="EMBL" id="WJQU01000002">
    <property type="protein sequence ID" value="KAJ6641572.1"/>
    <property type="molecule type" value="Genomic_DNA"/>
</dbReference>
<feature type="compositionally biased region" description="Acidic residues" evidence="1">
    <location>
        <begin position="120"/>
        <end position="133"/>
    </location>
</feature>
<dbReference type="Proteomes" id="UP001151699">
    <property type="component" value="Chromosome B"/>
</dbReference>
<comment type="caution">
    <text evidence="3">The sequence shown here is derived from an EMBL/GenBank/DDBJ whole genome shotgun (WGS) entry which is preliminary data.</text>
</comment>
<sequence length="257" mass="28045">MKSFILFVTLCVGYINSTPVPNGLRYYRTPFSGQYRPYPMHHTMLLHYNNPYAARSTHASEITAFASGDRIGTGTYYENQEPAQEFQPPPPPPPQPINDFNEPSPDESTGGNALSVAESFPEEDEPNDPDLQQENDVLFEPNPPISYEPLPQKESISPVAPTVTPAKPIVAQPPKINVDIENVEDDEEIIPVNTKKQPPSQGSWPLHNFFPITFGSSSGGAIAIANSFSTGKGGTAASRATAYGSSSKQKLKKQVQQ</sequence>
<organism evidence="3 4">
    <name type="scientific">Pseudolycoriella hygida</name>
    <dbReference type="NCBI Taxonomy" id="35572"/>
    <lineage>
        <taxon>Eukaryota</taxon>
        <taxon>Metazoa</taxon>
        <taxon>Ecdysozoa</taxon>
        <taxon>Arthropoda</taxon>
        <taxon>Hexapoda</taxon>
        <taxon>Insecta</taxon>
        <taxon>Pterygota</taxon>
        <taxon>Neoptera</taxon>
        <taxon>Endopterygota</taxon>
        <taxon>Diptera</taxon>
        <taxon>Nematocera</taxon>
        <taxon>Sciaroidea</taxon>
        <taxon>Sciaridae</taxon>
        <taxon>Pseudolycoriella</taxon>
    </lineage>
</organism>
<evidence type="ECO:0000256" key="1">
    <source>
        <dbReference type="SAM" id="MobiDB-lite"/>
    </source>
</evidence>
<evidence type="ECO:0000313" key="3">
    <source>
        <dbReference type="EMBL" id="KAJ6641572.1"/>
    </source>
</evidence>
<evidence type="ECO:0000256" key="2">
    <source>
        <dbReference type="SAM" id="SignalP"/>
    </source>
</evidence>
<keyword evidence="4" id="KW-1185">Reference proteome</keyword>
<protein>
    <submittedName>
        <fullName evidence="3">Uncharacterized protein</fullName>
    </submittedName>
</protein>
<name>A0A9Q0N0T5_9DIPT</name>
<keyword evidence="2" id="KW-0732">Signal</keyword>
<feature type="chain" id="PRO_5040140345" evidence="2">
    <location>
        <begin position="18"/>
        <end position="257"/>
    </location>
</feature>
<feature type="compositionally biased region" description="Pro residues" evidence="1">
    <location>
        <begin position="87"/>
        <end position="96"/>
    </location>
</feature>
<dbReference type="AlphaFoldDB" id="A0A9Q0N0T5"/>
<proteinExistence type="predicted"/>
<dbReference type="OrthoDB" id="6627608at2759"/>
<feature type="signal peptide" evidence="2">
    <location>
        <begin position="1"/>
        <end position="17"/>
    </location>
</feature>
<gene>
    <name evidence="3" type="ORF">Bhyg_06512</name>
</gene>
<evidence type="ECO:0000313" key="4">
    <source>
        <dbReference type="Proteomes" id="UP001151699"/>
    </source>
</evidence>
<feature type="region of interest" description="Disordered" evidence="1">
    <location>
        <begin position="80"/>
        <end position="146"/>
    </location>
</feature>
<accession>A0A9Q0N0T5</accession>
<reference evidence="3" key="1">
    <citation type="submission" date="2022-07" db="EMBL/GenBank/DDBJ databases">
        <authorList>
            <person name="Trinca V."/>
            <person name="Uliana J.V.C."/>
            <person name="Torres T.T."/>
            <person name="Ward R.J."/>
            <person name="Monesi N."/>
        </authorList>
    </citation>
    <scope>NUCLEOTIDE SEQUENCE</scope>
    <source>
        <strain evidence="3">HSMRA1968</strain>
        <tissue evidence="3">Whole embryos</tissue>
    </source>
</reference>
<feature type="region of interest" description="Disordered" evidence="1">
    <location>
        <begin position="229"/>
        <end position="257"/>
    </location>
</feature>